<accession>A0A1H7MJJ9</accession>
<organism evidence="1 2">
    <name type="scientific">Sphingomonas palmae</name>
    <dbReference type="NCBI Taxonomy" id="1855283"/>
    <lineage>
        <taxon>Bacteria</taxon>
        <taxon>Pseudomonadati</taxon>
        <taxon>Pseudomonadota</taxon>
        <taxon>Alphaproteobacteria</taxon>
        <taxon>Sphingomonadales</taxon>
        <taxon>Sphingomonadaceae</taxon>
        <taxon>Sphingomonas</taxon>
    </lineage>
</organism>
<reference evidence="2" key="1">
    <citation type="submission" date="2016-10" db="EMBL/GenBank/DDBJ databases">
        <authorList>
            <person name="Varghese N."/>
            <person name="Submissions S."/>
        </authorList>
    </citation>
    <scope>NUCLEOTIDE SEQUENCE [LARGE SCALE GENOMIC DNA]</scope>
    <source>
        <strain evidence="2">JS21-1</strain>
    </source>
</reference>
<dbReference type="Proteomes" id="UP000199214">
    <property type="component" value="Unassembled WGS sequence"/>
</dbReference>
<evidence type="ECO:0000313" key="2">
    <source>
        <dbReference type="Proteomes" id="UP000199214"/>
    </source>
</evidence>
<keyword evidence="2" id="KW-1185">Reference proteome</keyword>
<sequence>MRLRLLPTTITIWGLYPPKGHIPSTNSQDHCCLRQKVSRVTALVVNISRRGRMAGTTNRTSHATVSGAKIADKAKISPLSNLGELGTLKATMTGSNMIAPRNVAPRAKGHLSACTVTCSSADPNRGAVMVRRDAILSARLQRAVMNARSITTLAEPFLLCSHPCMERLDPATLASAILTAPGWVRVGITAPVQRIREQAAHELARSLCEAVRPMEQVDRDQLRLPLERL</sequence>
<dbReference type="RefSeq" id="WP_342723570.1">
    <property type="nucleotide sequence ID" value="NZ_FNZZ01000002.1"/>
</dbReference>
<proteinExistence type="predicted"/>
<name>A0A1H7MJJ9_9SPHN</name>
<dbReference type="Pfam" id="PF20561">
    <property type="entry name" value="DUF6771"/>
    <property type="match status" value="1"/>
</dbReference>
<dbReference type="EMBL" id="FNZZ01000002">
    <property type="protein sequence ID" value="SEL11466.1"/>
    <property type="molecule type" value="Genomic_DNA"/>
</dbReference>
<dbReference type="AlphaFoldDB" id="A0A1H7MJJ9"/>
<gene>
    <name evidence="1" type="ORF">SAMN05216382_1520</name>
</gene>
<evidence type="ECO:0000313" key="1">
    <source>
        <dbReference type="EMBL" id="SEL11466.1"/>
    </source>
</evidence>
<dbReference type="InterPro" id="IPR046662">
    <property type="entry name" value="DUF6771"/>
</dbReference>
<protein>
    <submittedName>
        <fullName evidence="1">Uncharacterized protein</fullName>
    </submittedName>
</protein>